<gene>
    <name evidence="1" type="ORF">CLV78_10979</name>
</gene>
<evidence type="ECO:0000313" key="2">
    <source>
        <dbReference type="Proteomes" id="UP000239480"/>
    </source>
</evidence>
<proteinExistence type="predicted"/>
<keyword evidence="2" id="KW-1185">Reference proteome</keyword>
<dbReference type="AlphaFoldDB" id="A0A2T0RJV4"/>
<evidence type="ECO:0000313" key="1">
    <source>
        <dbReference type="EMBL" id="PRY21466.1"/>
    </source>
</evidence>
<organism evidence="1 2">
    <name type="scientific">Aliiruegeria haliotis</name>
    <dbReference type="NCBI Taxonomy" id="1280846"/>
    <lineage>
        <taxon>Bacteria</taxon>
        <taxon>Pseudomonadati</taxon>
        <taxon>Pseudomonadota</taxon>
        <taxon>Alphaproteobacteria</taxon>
        <taxon>Rhodobacterales</taxon>
        <taxon>Roseobacteraceae</taxon>
        <taxon>Aliiruegeria</taxon>
    </lineage>
</organism>
<name>A0A2T0RJV4_9RHOB</name>
<dbReference type="EMBL" id="PVTD01000009">
    <property type="protein sequence ID" value="PRY21466.1"/>
    <property type="molecule type" value="Genomic_DNA"/>
</dbReference>
<comment type="caution">
    <text evidence="1">The sequence shown here is derived from an EMBL/GenBank/DDBJ whole genome shotgun (WGS) entry which is preliminary data.</text>
</comment>
<dbReference type="Proteomes" id="UP000239480">
    <property type="component" value="Unassembled WGS sequence"/>
</dbReference>
<protein>
    <submittedName>
        <fullName evidence="1">Uncharacterized protein</fullName>
    </submittedName>
</protein>
<sequence length="52" mass="5971">MAGWDRAFYDWKGTFHGIITRGQSKRSPVLALLSRRSVSVVALVIPKRRTER</sequence>
<accession>A0A2T0RJV4</accession>
<reference evidence="1 2" key="1">
    <citation type="submission" date="2018-03" db="EMBL/GenBank/DDBJ databases">
        <title>Genomic Encyclopedia of Archaeal and Bacterial Type Strains, Phase II (KMG-II): from individual species to whole genera.</title>
        <authorList>
            <person name="Goeker M."/>
        </authorList>
    </citation>
    <scope>NUCLEOTIDE SEQUENCE [LARGE SCALE GENOMIC DNA]</scope>
    <source>
        <strain evidence="1 2">DSM 29328</strain>
    </source>
</reference>